<feature type="domain" description="Thioesterase" evidence="2">
    <location>
        <begin position="47"/>
        <end position="118"/>
    </location>
</feature>
<sequence>MTDLLDRARGALHAQPFSMLLGAELIHAGSDELTLCLPIRDELRQQHGFVHGGVISYLADNALTFAGALSLGPRVVTGEYKINYLRPAVKGTLIARASVVYAGRHQATCQCSVFVMEGNREKLVAVAQGTVNRIGEDGEQEAGS</sequence>
<evidence type="ECO:0000313" key="4">
    <source>
        <dbReference type="Proteomes" id="UP000199365"/>
    </source>
</evidence>
<dbReference type="RefSeq" id="WP_090808238.1">
    <property type="nucleotide sequence ID" value="NZ_FNKX01000002.1"/>
</dbReference>
<proteinExistence type="predicted"/>
<evidence type="ECO:0000313" key="3">
    <source>
        <dbReference type="EMBL" id="SDR51761.1"/>
    </source>
</evidence>
<gene>
    <name evidence="3" type="ORF">SAMN05445850_5327</name>
</gene>
<dbReference type="GO" id="GO:0016289">
    <property type="term" value="F:acyl-CoA hydrolase activity"/>
    <property type="evidence" value="ECO:0007669"/>
    <property type="project" value="TreeGrafter"/>
</dbReference>
<dbReference type="EMBL" id="FNKX01000002">
    <property type="protein sequence ID" value="SDR51761.1"/>
    <property type="molecule type" value="Genomic_DNA"/>
</dbReference>
<dbReference type="Pfam" id="PF03061">
    <property type="entry name" value="4HBT"/>
    <property type="match status" value="1"/>
</dbReference>
<dbReference type="PANTHER" id="PTHR42856:SF1">
    <property type="entry name" value="ACYL-COENZYME A THIOESTERASE PAAI"/>
    <property type="match status" value="1"/>
</dbReference>
<dbReference type="InterPro" id="IPR003736">
    <property type="entry name" value="PAAI_dom"/>
</dbReference>
<keyword evidence="4" id="KW-1185">Reference proteome</keyword>
<dbReference type="InterPro" id="IPR006683">
    <property type="entry name" value="Thioestr_dom"/>
</dbReference>
<accession>A0A1H1JP21</accession>
<dbReference type="AlphaFoldDB" id="A0A1H1JP21"/>
<organism evidence="3 4">
    <name type="scientific">Paraburkholderia tuberum</name>
    <dbReference type="NCBI Taxonomy" id="157910"/>
    <lineage>
        <taxon>Bacteria</taxon>
        <taxon>Pseudomonadati</taxon>
        <taxon>Pseudomonadota</taxon>
        <taxon>Betaproteobacteria</taxon>
        <taxon>Burkholderiales</taxon>
        <taxon>Burkholderiaceae</taxon>
        <taxon>Paraburkholderia</taxon>
    </lineage>
</organism>
<dbReference type="PANTHER" id="PTHR42856">
    <property type="entry name" value="ACYL-COENZYME A THIOESTERASE PAAI"/>
    <property type="match status" value="1"/>
</dbReference>
<dbReference type="SUPFAM" id="SSF54637">
    <property type="entry name" value="Thioesterase/thiol ester dehydrase-isomerase"/>
    <property type="match status" value="1"/>
</dbReference>
<dbReference type="Proteomes" id="UP000199365">
    <property type="component" value="Unassembled WGS sequence"/>
</dbReference>
<protein>
    <submittedName>
        <fullName evidence="3">Uncharacterized domain 1-containing protein</fullName>
    </submittedName>
</protein>
<dbReference type="InterPro" id="IPR029069">
    <property type="entry name" value="HotDog_dom_sf"/>
</dbReference>
<dbReference type="NCBIfam" id="TIGR00369">
    <property type="entry name" value="unchar_dom_1"/>
    <property type="match status" value="1"/>
</dbReference>
<dbReference type="CDD" id="cd03443">
    <property type="entry name" value="PaaI_thioesterase"/>
    <property type="match status" value="1"/>
</dbReference>
<dbReference type="InterPro" id="IPR052723">
    <property type="entry name" value="Acyl-CoA_thioesterase_PaaI"/>
</dbReference>
<dbReference type="STRING" id="157910.SAMN05445850_5327"/>
<reference evidence="4" key="1">
    <citation type="submission" date="2016-10" db="EMBL/GenBank/DDBJ databases">
        <authorList>
            <person name="Varghese N."/>
            <person name="Submissions S."/>
        </authorList>
    </citation>
    <scope>NUCLEOTIDE SEQUENCE [LARGE SCALE GENOMIC DNA]</scope>
    <source>
        <strain evidence="4">DUS833</strain>
    </source>
</reference>
<evidence type="ECO:0000256" key="1">
    <source>
        <dbReference type="ARBA" id="ARBA00022801"/>
    </source>
</evidence>
<dbReference type="Gene3D" id="3.10.129.10">
    <property type="entry name" value="Hotdog Thioesterase"/>
    <property type="match status" value="1"/>
</dbReference>
<evidence type="ECO:0000259" key="2">
    <source>
        <dbReference type="Pfam" id="PF03061"/>
    </source>
</evidence>
<keyword evidence="1" id="KW-0378">Hydrolase</keyword>
<name>A0A1H1JP21_9BURK</name>